<dbReference type="SUPFAM" id="SSF57850">
    <property type="entry name" value="RING/U-box"/>
    <property type="match status" value="1"/>
</dbReference>
<feature type="region of interest" description="Disordered" evidence="1">
    <location>
        <begin position="73"/>
        <end position="93"/>
    </location>
</feature>
<evidence type="ECO:0000313" key="2">
    <source>
        <dbReference type="EMBL" id="KAF2727407.1"/>
    </source>
</evidence>
<comment type="caution">
    <text evidence="2">The sequence shown here is derived from an EMBL/GenBank/DDBJ whole genome shotgun (WGS) entry which is preliminary data.</text>
</comment>
<dbReference type="Proteomes" id="UP000799444">
    <property type="component" value="Unassembled WGS sequence"/>
</dbReference>
<keyword evidence="3" id="KW-1185">Reference proteome</keyword>
<name>A0A9P4UT36_9PLEO</name>
<reference evidence="2" key="1">
    <citation type="journal article" date="2020" name="Stud. Mycol.">
        <title>101 Dothideomycetes genomes: a test case for predicting lifestyles and emergence of pathogens.</title>
        <authorList>
            <person name="Haridas S."/>
            <person name="Albert R."/>
            <person name="Binder M."/>
            <person name="Bloem J."/>
            <person name="Labutti K."/>
            <person name="Salamov A."/>
            <person name="Andreopoulos B."/>
            <person name="Baker S."/>
            <person name="Barry K."/>
            <person name="Bills G."/>
            <person name="Bluhm B."/>
            <person name="Cannon C."/>
            <person name="Castanera R."/>
            <person name="Culley D."/>
            <person name="Daum C."/>
            <person name="Ezra D."/>
            <person name="Gonzalez J."/>
            <person name="Henrissat B."/>
            <person name="Kuo A."/>
            <person name="Liang C."/>
            <person name="Lipzen A."/>
            <person name="Lutzoni F."/>
            <person name="Magnuson J."/>
            <person name="Mondo S."/>
            <person name="Nolan M."/>
            <person name="Ohm R."/>
            <person name="Pangilinan J."/>
            <person name="Park H.-J."/>
            <person name="Ramirez L."/>
            <person name="Alfaro M."/>
            <person name="Sun H."/>
            <person name="Tritt A."/>
            <person name="Yoshinaga Y."/>
            <person name="Zwiers L.-H."/>
            <person name="Turgeon B."/>
            <person name="Goodwin S."/>
            <person name="Spatafora J."/>
            <person name="Crous P."/>
            <person name="Grigoriev I."/>
        </authorList>
    </citation>
    <scope>NUCLEOTIDE SEQUENCE</scope>
    <source>
        <strain evidence="2">CBS 125425</strain>
    </source>
</reference>
<evidence type="ECO:0000313" key="3">
    <source>
        <dbReference type="Proteomes" id="UP000799444"/>
    </source>
</evidence>
<feature type="non-terminal residue" evidence="2">
    <location>
        <position position="1"/>
    </location>
</feature>
<proteinExistence type="predicted"/>
<organism evidence="2 3">
    <name type="scientific">Polyplosphaeria fusca</name>
    <dbReference type="NCBI Taxonomy" id="682080"/>
    <lineage>
        <taxon>Eukaryota</taxon>
        <taxon>Fungi</taxon>
        <taxon>Dikarya</taxon>
        <taxon>Ascomycota</taxon>
        <taxon>Pezizomycotina</taxon>
        <taxon>Dothideomycetes</taxon>
        <taxon>Pleosporomycetidae</taxon>
        <taxon>Pleosporales</taxon>
        <taxon>Tetraplosphaeriaceae</taxon>
        <taxon>Polyplosphaeria</taxon>
    </lineage>
</organism>
<dbReference type="OrthoDB" id="5600418at2759"/>
<gene>
    <name evidence="2" type="ORF">EJ04DRAFT_451398</name>
</gene>
<dbReference type="AlphaFoldDB" id="A0A9P4UT36"/>
<sequence length="141" mass="15934">EWAVRIDICATASGGSRLCGHVFGRRCLEHHLKSNRAWSNTCPLCRAKWYEPAQARDTDPSVAADPWIAREVVDSDESAATNRGPDNELSPRGRLQRSAGFLRQVLEAFDVEEGSDQVRYSVEEVERSLERLYRNLEGRSD</sequence>
<accession>A0A9P4UT36</accession>
<evidence type="ECO:0008006" key="4">
    <source>
        <dbReference type="Google" id="ProtNLM"/>
    </source>
</evidence>
<evidence type="ECO:0000256" key="1">
    <source>
        <dbReference type="SAM" id="MobiDB-lite"/>
    </source>
</evidence>
<dbReference type="EMBL" id="ML996334">
    <property type="protein sequence ID" value="KAF2727407.1"/>
    <property type="molecule type" value="Genomic_DNA"/>
</dbReference>
<protein>
    <recommendedName>
        <fullName evidence="4">RING-type domain-containing protein</fullName>
    </recommendedName>
</protein>
<dbReference type="Gene3D" id="3.30.40.10">
    <property type="entry name" value="Zinc/RING finger domain, C3HC4 (zinc finger)"/>
    <property type="match status" value="1"/>
</dbReference>
<dbReference type="InterPro" id="IPR013083">
    <property type="entry name" value="Znf_RING/FYVE/PHD"/>
</dbReference>